<organism evidence="2 3">
    <name type="scientific">Theileria equi strain WA</name>
    <dbReference type="NCBI Taxonomy" id="1537102"/>
    <lineage>
        <taxon>Eukaryota</taxon>
        <taxon>Sar</taxon>
        <taxon>Alveolata</taxon>
        <taxon>Apicomplexa</taxon>
        <taxon>Aconoidasida</taxon>
        <taxon>Piroplasmida</taxon>
        <taxon>Theileriidae</taxon>
        <taxon>Theileria</taxon>
    </lineage>
</organism>
<dbReference type="VEuPathDB" id="PiroplasmaDB:BEWA_054110"/>
<evidence type="ECO:0000256" key="1">
    <source>
        <dbReference type="SAM" id="MobiDB-lite"/>
    </source>
</evidence>
<dbReference type="Proteomes" id="UP000031512">
    <property type="component" value="Unassembled WGS sequence"/>
</dbReference>
<dbReference type="GeneID" id="15802962"/>
<gene>
    <name evidence="2" type="ORF">BEWA_054110</name>
</gene>
<proteinExistence type="predicted"/>
<comment type="caution">
    <text evidence="2">The sequence shown here is derived from an EMBL/GenBank/DDBJ whole genome shotgun (WGS) entry which is preliminary data.</text>
</comment>
<dbReference type="EMBL" id="ACOU01000003">
    <property type="protein sequence ID" value="EKX73355.1"/>
    <property type="molecule type" value="Genomic_DNA"/>
</dbReference>
<sequence length="576" mass="63337">MSNEGVAIQIGYYPGDELVKPNSKGGYYYESDGGGRVSITVEDYPIKYGPYLKLTHSVEDGNIGSITHNSVLQNGITGLGGHKSVSVYYWSQDHACSKPLIIQLDDSEKYYKNDHGTTWNEDKEVHGTLRERLNKQNCGKNEAHIVKITEKSAYSCSGCSDQIKVSPNSMSTYIYSKHYIGYAQLISVTSFRDNSNDQVGLPLVKGVSTIYVYFDSKVNGTPLLIHYNKGERKWYMRNTKDSHTWSEVPRDERPKDPDDDSDNKIKKLLGKGSYHPEITLDLSNPGNYSDESTGISITVRATSVYGGYSKFEHSLRGGTFKVKSVVHGGNTLNGITSSTPVNSVSFFYWSEDSSYANPLLVQLGENTYYSWSSGNDWGPDSSSDLIRKLDKQNCRRNSAHVANISHHTTTSYNCYACSGQSINTVSSDESGGKYKKVVHTISSAGNDKIGRVDDGHPPQYGIKITASITSLTTFNYPKANNKALIIHVGSGWFKRKRKDGDEWVSAEEDKLDGDDSSNILPLLKSINGDKEGLSEEVKKGLEIGGGVLGGLATVGTIVGLVKKFWSTIVTTLITSV</sequence>
<accession>L1LDN3</accession>
<keyword evidence="3" id="KW-1185">Reference proteome</keyword>
<reference evidence="2 3" key="1">
    <citation type="journal article" date="2012" name="BMC Genomics">
        <title>Comparative genomic analysis and phylogenetic position of Theileria equi.</title>
        <authorList>
            <person name="Kappmeyer L.S."/>
            <person name="Thiagarajan M."/>
            <person name="Herndon D.R."/>
            <person name="Ramsay J.D."/>
            <person name="Caler E."/>
            <person name="Djikeng A."/>
            <person name="Gillespie J.J."/>
            <person name="Lau A.O."/>
            <person name="Roalson E.H."/>
            <person name="Silva J.C."/>
            <person name="Silva M.G."/>
            <person name="Suarez C.E."/>
            <person name="Ueti M.W."/>
            <person name="Nene V.M."/>
            <person name="Mealey R.H."/>
            <person name="Knowles D.P."/>
            <person name="Brayton K.A."/>
        </authorList>
    </citation>
    <scope>NUCLEOTIDE SEQUENCE [LARGE SCALE GENOMIC DNA]</scope>
    <source>
        <strain evidence="2 3">WA</strain>
    </source>
</reference>
<feature type="compositionally biased region" description="Basic and acidic residues" evidence="1">
    <location>
        <begin position="241"/>
        <end position="256"/>
    </location>
</feature>
<evidence type="ECO:0000313" key="2">
    <source>
        <dbReference type="EMBL" id="EKX73355.1"/>
    </source>
</evidence>
<evidence type="ECO:0000313" key="3">
    <source>
        <dbReference type="Proteomes" id="UP000031512"/>
    </source>
</evidence>
<name>L1LDN3_THEEQ</name>
<dbReference type="AlphaFoldDB" id="L1LDN3"/>
<dbReference type="RefSeq" id="XP_004832807.1">
    <property type="nucleotide sequence ID" value="XM_004832750.1"/>
</dbReference>
<dbReference type="KEGG" id="beq:BEWA_054110"/>
<protein>
    <submittedName>
        <fullName evidence="2">Uncharacterized protein</fullName>
    </submittedName>
</protein>
<feature type="region of interest" description="Disordered" evidence="1">
    <location>
        <begin position="241"/>
        <end position="267"/>
    </location>
</feature>